<evidence type="ECO:0000313" key="10">
    <source>
        <dbReference type="EMBL" id="MCE5171307.1"/>
    </source>
</evidence>
<comment type="subcellular location">
    <subcellularLocation>
        <location evidence="1">Cell membrane</location>
        <topology evidence="1">Multi-pass membrane protein</topology>
    </subcellularLocation>
</comment>
<keyword evidence="5 8" id="KW-0812">Transmembrane</keyword>
<accession>A0ABS8YLW7</accession>
<protein>
    <submittedName>
        <fullName evidence="10">ABC transporter permease</fullName>
    </submittedName>
</protein>
<evidence type="ECO:0000313" key="11">
    <source>
        <dbReference type="Proteomes" id="UP001199916"/>
    </source>
</evidence>
<keyword evidence="4" id="KW-1003">Cell membrane</keyword>
<proteinExistence type="inferred from homology"/>
<evidence type="ECO:0000256" key="2">
    <source>
        <dbReference type="ARBA" id="ARBA00007783"/>
    </source>
</evidence>
<sequence>MPSLWIAQWFLKRMISQKRSLIVTFLLPAIIVSAFMLLLHIGEQGPQRIEVVSRDHSPLAQYLLNSLKDDFELKEAANTNELRENVFDQKASAGFILPERYGDMLLQGEHPVIEQIQLGINEANIALKLRLEQHVQDAMRVVDTLKASGLQGNDLETRTADVLTEKSKGNVRAETTDFQLYVSPTLRMSMGMLLMFMLMSLMNAVSIMLEDKQNYTMMRTYAAPVRAYHIALGQFLGGIAFGTMQIAVVLLITRYLIGIDMSMTLLQQWVLLELFLIAGMGMACMLGSIIGNSEHFSRVNFFLVVPTCMISGCYWPIEFMNDNMQKISYFVPQRWVLDAMEQLAAGGSWSAIALHVIVLLLFGVVLLGIGSTVLRPATREAI</sequence>
<comment type="similarity">
    <text evidence="2">Belongs to the ABC-2 integral membrane protein family.</text>
</comment>
<dbReference type="PROSITE" id="PS51012">
    <property type="entry name" value="ABC_TM2"/>
    <property type="match status" value="1"/>
</dbReference>
<feature type="domain" description="ABC transmembrane type-2" evidence="9">
    <location>
        <begin position="148"/>
        <end position="377"/>
    </location>
</feature>
<evidence type="ECO:0000259" key="9">
    <source>
        <dbReference type="PROSITE" id="PS51012"/>
    </source>
</evidence>
<evidence type="ECO:0000256" key="5">
    <source>
        <dbReference type="ARBA" id="ARBA00022692"/>
    </source>
</evidence>
<comment type="caution">
    <text evidence="10">The sequence shown here is derived from an EMBL/GenBank/DDBJ whole genome shotgun (WGS) entry which is preliminary data.</text>
</comment>
<evidence type="ECO:0000256" key="3">
    <source>
        <dbReference type="ARBA" id="ARBA00022448"/>
    </source>
</evidence>
<keyword evidence="6 8" id="KW-1133">Transmembrane helix</keyword>
<gene>
    <name evidence="10" type="ORF">LQV63_18565</name>
</gene>
<evidence type="ECO:0000256" key="4">
    <source>
        <dbReference type="ARBA" id="ARBA00022475"/>
    </source>
</evidence>
<dbReference type="PANTHER" id="PTHR30294:SF45">
    <property type="entry name" value="LINEARMYCIN RESISTANCE PERMEASE PROTEIN LNRN"/>
    <property type="match status" value="1"/>
</dbReference>
<dbReference type="RefSeq" id="WP_233697819.1">
    <property type="nucleotide sequence ID" value="NZ_JAJNBZ010000016.1"/>
</dbReference>
<organism evidence="10 11">
    <name type="scientific">Paenibacillus profundus</name>
    <dbReference type="NCBI Taxonomy" id="1173085"/>
    <lineage>
        <taxon>Bacteria</taxon>
        <taxon>Bacillati</taxon>
        <taxon>Bacillota</taxon>
        <taxon>Bacilli</taxon>
        <taxon>Bacillales</taxon>
        <taxon>Paenibacillaceae</taxon>
        <taxon>Paenibacillus</taxon>
    </lineage>
</organism>
<keyword evidence="11" id="KW-1185">Reference proteome</keyword>
<feature type="transmembrane region" description="Helical" evidence="8">
    <location>
        <begin position="21"/>
        <end position="41"/>
    </location>
</feature>
<feature type="transmembrane region" description="Helical" evidence="8">
    <location>
        <begin position="299"/>
        <end position="317"/>
    </location>
</feature>
<dbReference type="EMBL" id="JAJNBZ010000016">
    <property type="protein sequence ID" value="MCE5171307.1"/>
    <property type="molecule type" value="Genomic_DNA"/>
</dbReference>
<evidence type="ECO:0000256" key="1">
    <source>
        <dbReference type="ARBA" id="ARBA00004651"/>
    </source>
</evidence>
<feature type="transmembrane region" description="Helical" evidence="8">
    <location>
        <begin position="188"/>
        <end position="209"/>
    </location>
</feature>
<feature type="transmembrane region" description="Helical" evidence="8">
    <location>
        <begin position="352"/>
        <end position="374"/>
    </location>
</feature>
<dbReference type="Proteomes" id="UP001199916">
    <property type="component" value="Unassembled WGS sequence"/>
</dbReference>
<dbReference type="PANTHER" id="PTHR30294">
    <property type="entry name" value="MEMBRANE COMPONENT OF ABC TRANSPORTER YHHJ-RELATED"/>
    <property type="match status" value="1"/>
</dbReference>
<feature type="transmembrane region" description="Helical" evidence="8">
    <location>
        <begin position="269"/>
        <end position="287"/>
    </location>
</feature>
<evidence type="ECO:0000256" key="8">
    <source>
        <dbReference type="SAM" id="Phobius"/>
    </source>
</evidence>
<dbReference type="Pfam" id="PF12698">
    <property type="entry name" value="ABC2_membrane_3"/>
    <property type="match status" value="1"/>
</dbReference>
<dbReference type="Gene3D" id="3.40.1710.10">
    <property type="entry name" value="abc type-2 transporter like domain"/>
    <property type="match status" value="1"/>
</dbReference>
<reference evidence="10 11" key="1">
    <citation type="submission" date="2021-11" db="EMBL/GenBank/DDBJ databases">
        <title>Draft genome sequence of Paenibacillus profundus YoMME, a new Gram-positive bacteria with exoelectrogenic properties.</title>
        <authorList>
            <person name="Hubenova Y."/>
            <person name="Hubenova E."/>
            <person name="Manasiev Y."/>
            <person name="Peykov S."/>
            <person name="Mitov M."/>
        </authorList>
    </citation>
    <scope>NUCLEOTIDE SEQUENCE [LARGE SCALE GENOMIC DNA]</scope>
    <source>
        <strain evidence="10 11">YoMME</strain>
    </source>
</reference>
<keyword evidence="7 8" id="KW-0472">Membrane</keyword>
<name>A0ABS8YLW7_9BACL</name>
<evidence type="ECO:0000256" key="6">
    <source>
        <dbReference type="ARBA" id="ARBA00022989"/>
    </source>
</evidence>
<dbReference type="InterPro" id="IPR047817">
    <property type="entry name" value="ABC2_TM_bact-type"/>
</dbReference>
<keyword evidence="3" id="KW-0813">Transport</keyword>
<dbReference type="InterPro" id="IPR051449">
    <property type="entry name" value="ABC-2_transporter_component"/>
</dbReference>
<evidence type="ECO:0000256" key="7">
    <source>
        <dbReference type="ARBA" id="ARBA00023136"/>
    </source>
</evidence>
<dbReference type="InterPro" id="IPR013525">
    <property type="entry name" value="ABC2_TM"/>
</dbReference>
<feature type="transmembrane region" description="Helical" evidence="8">
    <location>
        <begin position="230"/>
        <end position="257"/>
    </location>
</feature>